<dbReference type="Proteomes" id="UP001346869">
    <property type="component" value="Unassembled WGS sequence"/>
</dbReference>
<reference evidence="2 3" key="1">
    <citation type="journal article" date="2023" name="Genes (Basel)">
        <title>Chromosome-Level Genome Assembly and Circadian Gene Repertoire of the Patagonia Blennie Eleginops maclovinus-The Closest Ancestral Proxy of Antarctic Cryonotothenioids.</title>
        <authorList>
            <person name="Cheng C.C."/>
            <person name="Rivera-Colon A.G."/>
            <person name="Minhas B.F."/>
            <person name="Wilson L."/>
            <person name="Rayamajhi N."/>
            <person name="Vargas-Chacoff L."/>
            <person name="Catchen J.M."/>
        </authorList>
    </citation>
    <scope>NUCLEOTIDE SEQUENCE [LARGE SCALE GENOMIC DNA]</scope>
    <source>
        <strain evidence="2">JMC-PN-2008</strain>
    </source>
</reference>
<dbReference type="AlphaFoldDB" id="A0AAN7WVY1"/>
<reference evidence="2 3" key="2">
    <citation type="journal article" date="2023" name="Mol. Biol. Evol.">
        <title>Genomics of Secondarily Temperate Adaptation in the Only Non-Antarctic Icefish.</title>
        <authorList>
            <person name="Rivera-Colon A.G."/>
            <person name="Rayamajhi N."/>
            <person name="Minhas B.F."/>
            <person name="Madrigal G."/>
            <person name="Bilyk K.T."/>
            <person name="Yoon V."/>
            <person name="Hune M."/>
            <person name="Gregory S."/>
            <person name="Cheng C.H.C."/>
            <person name="Catchen J.M."/>
        </authorList>
    </citation>
    <scope>NUCLEOTIDE SEQUENCE [LARGE SCALE GENOMIC DNA]</scope>
    <source>
        <strain evidence="2">JMC-PN-2008</strain>
    </source>
</reference>
<name>A0AAN7WVY1_ELEMC</name>
<feature type="compositionally biased region" description="Polar residues" evidence="1">
    <location>
        <begin position="59"/>
        <end position="73"/>
    </location>
</feature>
<organism evidence="2 3">
    <name type="scientific">Eleginops maclovinus</name>
    <name type="common">Patagonian blennie</name>
    <name type="synonym">Eleginus maclovinus</name>
    <dbReference type="NCBI Taxonomy" id="56733"/>
    <lineage>
        <taxon>Eukaryota</taxon>
        <taxon>Metazoa</taxon>
        <taxon>Chordata</taxon>
        <taxon>Craniata</taxon>
        <taxon>Vertebrata</taxon>
        <taxon>Euteleostomi</taxon>
        <taxon>Actinopterygii</taxon>
        <taxon>Neopterygii</taxon>
        <taxon>Teleostei</taxon>
        <taxon>Neoteleostei</taxon>
        <taxon>Acanthomorphata</taxon>
        <taxon>Eupercaria</taxon>
        <taxon>Perciformes</taxon>
        <taxon>Notothenioidei</taxon>
        <taxon>Eleginopidae</taxon>
        <taxon>Eleginops</taxon>
    </lineage>
</organism>
<dbReference type="EMBL" id="JAUZQC010000023">
    <property type="protein sequence ID" value="KAK5849615.1"/>
    <property type="molecule type" value="Genomic_DNA"/>
</dbReference>
<evidence type="ECO:0000256" key="1">
    <source>
        <dbReference type="SAM" id="MobiDB-lite"/>
    </source>
</evidence>
<gene>
    <name evidence="2" type="ORF">PBY51_013936</name>
</gene>
<protein>
    <submittedName>
        <fullName evidence="2">Uncharacterized protein</fullName>
    </submittedName>
</protein>
<evidence type="ECO:0000313" key="2">
    <source>
        <dbReference type="EMBL" id="KAK5849615.1"/>
    </source>
</evidence>
<proteinExistence type="predicted"/>
<sequence length="88" mass="9554">MVEVVAVWRAKASGAGMTQQAVSIQKATFGVLGFEEGFWEQTGHRQTSTSRVSGFRGPQQGSSQARFSPSLETDTLALRPKPDDHTTE</sequence>
<feature type="region of interest" description="Disordered" evidence="1">
    <location>
        <begin position="40"/>
        <end position="88"/>
    </location>
</feature>
<accession>A0AAN7WVY1</accession>
<evidence type="ECO:0000313" key="3">
    <source>
        <dbReference type="Proteomes" id="UP001346869"/>
    </source>
</evidence>
<keyword evidence="3" id="KW-1185">Reference proteome</keyword>
<comment type="caution">
    <text evidence="2">The sequence shown here is derived from an EMBL/GenBank/DDBJ whole genome shotgun (WGS) entry which is preliminary data.</text>
</comment>